<feature type="domain" description="DUF1731" evidence="3">
    <location>
        <begin position="253"/>
        <end position="300"/>
    </location>
</feature>
<proteinExistence type="inferred from homology"/>
<sequence length="303" mass="33060">MSNKTCLITGGSGFIGSSLIPVLLDKGYKITVLSREAEKTKQQFDNKIETITRIGAISGREHFDVVINLAGQGIADKKWSDKIRKQLRASRIDTTKDLIAYFERATEKPSVFISGSATGFYGLKGDEKLTEKSIGDKSFSSRLCKDWEAAAKKAEALNIRACYLRTGIVLEKDGGALTKMLPPFKFGLGGPMGSGKQFMSWIHRDDLVSMICHIIETETLSGPINGTAPTPVDNKTFSKALGKALNRPAFLPLPGFVLKLLMGDMGKELLLCGQRVIPEKAVSSGFEFKYSDIDEALNAILSK</sequence>
<dbReference type="InterPro" id="IPR010099">
    <property type="entry name" value="SDR39U1"/>
</dbReference>
<dbReference type="Pfam" id="PF01370">
    <property type="entry name" value="Epimerase"/>
    <property type="match status" value="1"/>
</dbReference>
<dbReference type="OrthoDB" id="9801773at2"/>
<evidence type="ECO:0000259" key="2">
    <source>
        <dbReference type="Pfam" id="PF01370"/>
    </source>
</evidence>
<reference evidence="4 5" key="1">
    <citation type="submission" date="2018-05" db="EMBL/GenBank/DDBJ databases">
        <title>Leucothrix arctica sp. nov., isolated from Arctic seawater.</title>
        <authorList>
            <person name="Choi A."/>
            <person name="Baek K."/>
        </authorList>
    </citation>
    <scope>NUCLEOTIDE SEQUENCE [LARGE SCALE GENOMIC DNA]</scope>
    <source>
        <strain evidence="4 5">IMCC9719</strain>
    </source>
</reference>
<protein>
    <submittedName>
        <fullName evidence="4">TIGR01777 family protein</fullName>
    </submittedName>
</protein>
<dbReference type="NCBIfam" id="TIGR01777">
    <property type="entry name" value="yfcH"/>
    <property type="match status" value="1"/>
</dbReference>
<evidence type="ECO:0000259" key="3">
    <source>
        <dbReference type="Pfam" id="PF08338"/>
    </source>
</evidence>
<dbReference type="AlphaFoldDB" id="A0A317CI10"/>
<evidence type="ECO:0000313" key="4">
    <source>
        <dbReference type="EMBL" id="PWQ95940.1"/>
    </source>
</evidence>
<accession>A0A317CI10</accession>
<dbReference type="PANTHER" id="PTHR11092:SF0">
    <property type="entry name" value="EPIMERASE FAMILY PROTEIN SDR39U1"/>
    <property type="match status" value="1"/>
</dbReference>
<dbReference type="Gene3D" id="3.40.50.720">
    <property type="entry name" value="NAD(P)-binding Rossmann-like Domain"/>
    <property type="match status" value="1"/>
</dbReference>
<dbReference type="CDD" id="cd05242">
    <property type="entry name" value="SDR_a8"/>
    <property type="match status" value="1"/>
</dbReference>
<gene>
    <name evidence="4" type="ORF">DKT75_11200</name>
</gene>
<dbReference type="EMBL" id="QGKL01000031">
    <property type="protein sequence ID" value="PWQ95940.1"/>
    <property type="molecule type" value="Genomic_DNA"/>
</dbReference>
<comment type="caution">
    <text evidence="4">The sequence shown here is derived from an EMBL/GenBank/DDBJ whole genome shotgun (WGS) entry which is preliminary data.</text>
</comment>
<dbReference type="InterPro" id="IPR013549">
    <property type="entry name" value="DUF1731"/>
</dbReference>
<dbReference type="InterPro" id="IPR036291">
    <property type="entry name" value="NAD(P)-bd_dom_sf"/>
</dbReference>
<dbReference type="InterPro" id="IPR001509">
    <property type="entry name" value="Epimerase_deHydtase"/>
</dbReference>
<organism evidence="4 5">
    <name type="scientific">Leucothrix arctica</name>
    <dbReference type="NCBI Taxonomy" id="1481894"/>
    <lineage>
        <taxon>Bacteria</taxon>
        <taxon>Pseudomonadati</taxon>
        <taxon>Pseudomonadota</taxon>
        <taxon>Gammaproteobacteria</taxon>
        <taxon>Thiotrichales</taxon>
        <taxon>Thiotrichaceae</taxon>
        <taxon>Leucothrix</taxon>
    </lineage>
</organism>
<dbReference type="Pfam" id="PF08338">
    <property type="entry name" value="DUF1731"/>
    <property type="match status" value="1"/>
</dbReference>
<dbReference type="RefSeq" id="WP_109823519.1">
    <property type="nucleotide sequence ID" value="NZ_QGKL01000031.1"/>
</dbReference>
<name>A0A317CI10_9GAMM</name>
<keyword evidence="5" id="KW-1185">Reference proteome</keyword>
<dbReference type="SUPFAM" id="SSF51735">
    <property type="entry name" value="NAD(P)-binding Rossmann-fold domains"/>
    <property type="match status" value="1"/>
</dbReference>
<comment type="similarity">
    <text evidence="1">Belongs to the NAD(P)-dependent epimerase/dehydratase family. SDR39U1 subfamily.</text>
</comment>
<feature type="domain" description="NAD-dependent epimerase/dehydratase" evidence="2">
    <location>
        <begin position="7"/>
        <end position="217"/>
    </location>
</feature>
<dbReference type="PANTHER" id="PTHR11092">
    <property type="entry name" value="SUGAR NUCLEOTIDE EPIMERASE RELATED"/>
    <property type="match status" value="1"/>
</dbReference>
<dbReference type="Proteomes" id="UP000245506">
    <property type="component" value="Unassembled WGS sequence"/>
</dbReference>
<evidence type="ECO:0000313" key="5">
    <source>
        <dbReference type="Proteomes" id="UP000245506"/>
    </source>
</evidence>
<evidence type="ECO:0000256" key="1">
    <source>
        <dbReference type="ARBA" id="ARBA00009353"/>
    </source>
</evidence>